<evidence type="ECO:0000256" key="10">
    <source>
        <dbReference type="ARBA" id="ARBA00023180"/>
    </source>
</evidence>
<dbReference type="SMART" id="SM00369">
    <property type="entry name" value="LRR_TYP"/>
    <property type="match status" value="5"/>
</dbReference>
<organism evidence="13 14">
    <name type="scientific">Pinctada imbricata</name>
    <name type="common">Atlantic pearl-oyster</name>
    <name type="synonym">Pinctada martensii</name>
    <dbReference type="NCBI Taxonomy" id="66713"/>
    <lineage>
        <taxon>Eukaryota</taxon>
        <taxon>Metazoa</taxon>
        <taxon>Spiralia</taxon>
        <taxon>Lophotrochozoa</taxon>
        <taxon>Mollusca</taxon>
        <taxon>Bivalvia</taxon>
        <taxon>Autobranchia</taxon>
        <taxon>Pteriomorphia</taxon>
        <taxon>Pterioida</taxon>
        <taxon>Pterioidea</taxon>
        <taxon>Pteriidae</taxon>
        <taxon>Pinctada</taxon>
    </lineage>
</organism>
<evidence type="ECO:0000256" key="1">
    <source>
        <dbReference type="ARBA" id="ARBA00004479"/>
    </source>
</evidence>
<dbReference type="PROSITE" id="PS50104">
    <property type="entry name" value="TIR"/>
    <property type="match status" value="1"/>
</dbReference>
<evidence type="ECO:0000256" key="4">
    <source>
        <dbReference type="ARBA" id="ARBA00022692"/>
    </source>
</evidence>
<accession>A0AA89BYE6</accession>
<evidence type="ECO:0000256" key="3">
    <source>
        <dbReference type="ARBA" id="ARBA00022614"/>
    </source>
</evidence>
<evidence type="ECO:0000256" key="6">
    <source>
        <dbReference type="ARBA" id="ARBA00022737"/>
    </source>
</evidence>
<keyword evidence="9" id="KW-0675">Receptor</keyword>
<keyword evidence="8 11" id="KW-0472">Membrane</keyword>
<dbReference type="InterPro" id="IPR032675">
    <property type="entry name" value="LRR_dom_sf"/>
</dbReference>
<reference evidence="13" key="1">
    <citation type="submission" date="2019-08" db="EMBL/GenBank/DDBJ databases">
        <title>The improved chromosome-level genome for the pearl oyster Pinctada fucata martensii using PacBio sequencing and Hi-C.</title>
        <authorList>
            <person name="Zheng Z."/>
        </authorList>
    </citation>
    <scope>NUCLEOTIDE SEQUENCE</scope>
    <source>
        <strain evidence="13">ZZ-2019</strain>
        <tissue evidence="13">Adductor muscle</tissue>
    </source>
</reference>
<keyword evidence="4 11" id="KW-0812">Transmembrane</keyword>
<evidence type="ECO:0000256" key="8">
    <source>
        <dbReference type="ARBA" id="ARBA00023136"/>
    </source>
</evidence>
<evidence type="ECO:0000256" key="5">
    <source>
        <dbReference type="ARBA" id="ARBA00022729"/>
    </source>
</evidence>
<dbReference type="GO" id="GO:0002224">
    <property type="term" value="P:toll-like receptor signaling pathway"/>
    <property type="evidence" value="ECO:0007669"/>
    <property type="project" value="InterPro"/>
</dbReference>
<dbReference type="GO" id="GO:0006955">
    <property type="term" value="P:immune response"/>
    <property type="evidence" value="ECO:0007669"/>
    <property type="project" value="InterPro"/>
</dbReference>
<feature type="domain" description="TIR" evidence="12">
    <location>
        <begin position="695"/>
        <end position="836"/>
    </location>
</feature>
<keyword evidence="10" id="KW-0325">Glycoprotein</keyword>
<dbReference type="InterPro" id="IPR001611">
    <property type="entry name" value="Leu-rich_rpt"/>
</dbReference>
<comment type="subcellular location">
    <subcellularLocation>
        <location evidence="1">Membrane</location>
        <topology evidence="1">Single-pass type I membrane protein</topology>
    </subcellularLocation>
</comment>
<dbReference type="Pfam" id="PF13855">
    <property type="entry name" value="LRR_8"/>
    <property type="match status" value="1"/>
</dbReference>
<dbReference type="InterPro" id="IPR000157">
    <property type="entry name" value="TIR_dom"/>
</dbReference>
<gene>
    <name evidence="13" type="ORF">FSP39_002368</name>
</gene>
<sequence>MESEHHLKVVSIQLKYTIEGVSTILVPRDQTYSPREIGTKVHVLEPELKNCTFTQIGVFDCSERGFHTLPKFPSWTKSVDIRGNYIERIDSSLSGLQYLRILNLANNRIEFISSDAFSDLVELQILDLSNNRLVFESFQNETFSNARSITRLFIQNNRYDQYPAGALIVLSSLSTLYIDVFDGFQFGEEFLSLRNLSKIEFFPRNKFSLRNKSFSGLSNSPIKYLDLQFSGMIYLPIDPYVLSPFRYLHGININIRLSANIKDALSMLNGLRNMDMEYIRATGNLKTVSVPVILEEEDMLPLLSICARSLDLSNNDISAFPFQTFFGSRFSSCLQTFDVGDNYVVGGNFITFLQFLFFPNITRLDFSNMNPVPRSSILKSNIKTERVPRLQVSMILPNTLTKINGASNSLYNMHTHPDINFILYAPGLQVLDLSQTGIRFCDPVWNITYHTDIRELDISGWHCQILNPLFLSTITTLEILTFQRSHLSEGLRSDKKGKFLSGITSLKMVDLSGNGLSYFNNHTFTDQSLSLQSIILDSNYFDHIPYCLSKIRKLQTLSLKNNKISKLSKSDMSIVKSYRKIRIELDGNRFDCSCLALDSIKWMVNNVNRIADFDKLRCQDSSMTIRNITDRMRAFELQCVSTFWLKLSVTCLVFLLSFGVIVVLLLRYRVALEYFYLRARMFLSRYRPLSESHAYTYDAFLSYSHHDTDWVIKVLYSHLTSYLNKQVCIHDKDFQVGHWISDEIIRCIDESKKVIFIVTHQFLESEWTTYELEMARMHAFRSERNGLIIIMKDKVPIKSMPNTLKKIWWRVVCLEWPHEESSDSESLFWSKLKHALEN</sequence>
<dbReference type="SUPFAM" id="SSF52200">
    <property type="entry name" value="Toll/Interleukin receptor TIR domain"/>
    <property type="match status" value="1"/>
</dbReference>
<dbReference type="PROSITE" id="PS51450">
    <property type="entry name" value="LRR"/>
    <property type="match status" value="2"/>
</dbReference>
<dbReference type="Gene3D" id="3.80.10.10">
    <property type="entry name" value="Ribonuclease Inhibitor"/>
    <property type="match status" value="3"/>
</dbReference>
<dbReference type="SUPFAM" id="SSF52058">
    <property type="entry name" value="L domain-like"/>
    <property type="match status" value="2"/>
</dbReference>
<evidence type="ECO:0000313" key="14">
    <source>
        <dbReference type="Proteomes" id="UP001186944"/>
    </source>
</evidence>
<dbReference type="InterPro" id="IPR017241">
    <property type="entry name" value="Toll-like_receptor"/>
</dbReference>
<dbReference type="Pfam" id="PF01582">
    <property type="entry name" value="TIR"/>
    <property type="match status" value="1"/>
</dbReference>
<dbReference type="PANTHER" id="PTHR24365:SF541">
    <property type="entry name" value="PROTEIN TOLL-RELATED"/>
    <property type="match status" value="1"/>
</dbReference>
<dbReference type="InterPro" id="IPR035897">
    <property type="entry name" value="Toll_tir_struct_dom_sf"/>
</dbReference>
<evidence type="ECO:0000256" key="11">
    <source>
        <dbReference type="SAM" id="Phobius"/>
    </source>
</evidence>
<dbReference type="GO" id="GO:0004888">
    <property type="term" value="F:transmembrane signaling receptor activity"/>
    <property type="evidence" value="ECO:0007669"/>
    <property type="project" value="InterPro"/>
</dbReference>
<dbReference type="InterPro" id="IPR003591">
    <property type="entry name" value="Leu-rich_rpt_typical-subtyp"/>
</dbReference>
<comment type="caution">
    <text evidence="13">The sequence shown here is derived from an EMBL/GenBank/DDBJ whole genome shotgun (WGS) entry which is preliminary data.</text>
</comment>
<keyword evidence="5" id="KW-0732">Signal</keyword>
<dbReference type="Proteomes" id="UP001186944">
    <property type="component" value="Unassembled WGS sequence"/>
</dbReference>
<dbReference type="PIRSF" id="PIRSF037595">
    <property type="entry name" value="Toll-like_receptor"/>
    <property type="match status" value="1"/>
</dbReference>
<evidence type="ECO:0000313" key="13">
    <source>
        <dbReference type="EMBL" id="KAK3101280.1"/>
    </source>
</evidence>
<feature type="transmembrane region" description="Helical" evidence="11">
    <location>
        <begin position="643"/>
        <end position="666"/>
    </location>
</feature>
<keyword evidence="6" id="KW-0677">Repeat</keyword>
<evidence type="ECO:0000256" key="7">
    <source>
        <dbReference type="ARBA" id="ARBA00022989"/>
    </source>
</evidence>
<comment type="similarity">
    <text evidence="2">Belongs to the Toll-like receptor family.</text>
</comment>
<name>A0AA89BYE6_PINIB</name>
<dbReference type="AlphaFoldDB" id="A0AA89BYE6"/>
<evidence type="ECO:0000256" key="9">
    <source>
        <dbReference type="ARBA" id="ARBA00023170"/>
    </source>
</evidence>
<dbReference type="Gene3D" id="3.40.50.10140">
    <property type="entry name" value="Toll/interleukin-1 receptor homology (TIR) domain"/>
    <property type="match status" value="1"/>
</dbReference>
<dbReference type="SMART" id="SM00255">
    <property type="entry name" value="TIR"/>
    <property type="match status" value="1"/>
</dbReference>
<dbReference type="EMBL" id="VSWD01000005">
    <property type="protein sequence ID" value="KAK3101280.1"/>
    <property type="molecule type" value="Genomic_DNA"/>
</dbReference>
<proteinExistence type="inferred from homology"/>
<keyword evidence="7 11" id="KW-1133">Transmembrane helix</keyword>
<protein>
    <recommendedName>
        <fullName evidence="12">TIR domain-containing protein</fullName>
    </recommendedName>
</protein>
<keyword evidence="14" id="KW-1185">Reference proteome</keyword>
<evidence type="ECO:0000256" key="2">
    <source>
        <dbReference type="ARBA" id="ARBA00009634"/>
    </source>
</evidence>
<evidence type="ECO:0000259" key="12">
    <source>
        <dbReference type="PROSITE" id="PS50104"/>
    </source>
</evidence>
<dbReference type="GO" id="GO:0005886">
    <property type="term" value="C:plasma membrane"/>
    <property type="evidence" value="ECO:0007669"/>
    <property type="project" value="TreeGrafter"/>
</dbReference>
<keyword evidence="3" id="KW-0433">Leucine-rich repeat</keyword>
<dbReference type="PANTHER" id="PTHR24365">
    <property type="entry name" value="TOLL-LIKE RECEPTOR"/>
    <property type="match status" value="1"/>
</dbReference>